<dbReference type="Pfam" id="PF06904">
    <property type="entry name" value="Extensin-like_C"/>
    <property type="match status" value="1"/>
</dbReference>
<feature type="compositionally biased region" description="Pro residues" evidence="1">
    <location>
        <begin position="409"/>
        <end position="418"/>
    </location>
</feature>
<evidence type="ECO:0000313" key="5">
    <source>
        <dbReference type="Proteomes" id="UP001166585"/>
    </source>
</evidence>
<dbReference type="Proteomes" id="UP001166585">
    <property type="component" value="Unassembled WGS sequence"/>
</dbReference>
<gene>
    <name evidence="4" type="ORF">KIP89_08705</name>
</gene>
<feature type="signal peptide" evidence="2">
    <location>
        <begin position="1"/>
        <end position="28"/>
    </location>
</feature>
<feature type="region of interest" description="Disordered" evidence="1">
    <location>
        <begin position="155"/>
        <end position="212"/>
    </location>
</feature>
<organism evidence="4 5">
    <name type="scientific">Ancylobacter radicis</name>
    <dbReference type="NCBI Taxonomy" id="2836179"/>
    <lineage>
        <taxon>Bacteria</taxon>
        <taxon>Pseudomonadati</taxon>
        <taxon>Pseudomonadota</taxon>
        <taxon>Alphaproteobacteria</taxon>
        <taxon>Hyphomicrobiales</taxon>
        <taxon>Xanthobacteraceae</taxon>
        <taxon>Ancylobacter</taxon>
    </lineage>
</organism>
<accession>A0ABS5R688</accession>
<comment type="caution">
    <text evidence="4">The sequence shown here is derived from an EMBL/GenBank/DDBJ whole genome shotgun (WGS) entry which is preliminary data.</text>
</comment>
<evidence type="ECO:0000313" key="4">
    <source>
        <dbReference type="EMBL" id="MBS9477183.1"/>
    </source>
</evidence>
<sequence>MEFHRLPRYGSRPALALALLLLAAPAAAEPLAEIGSGFDEAGRALNRQIGDWVGSPKPARRASPRRPMPATAPLPMPRPSDTAAPAPVAGEDTAVTAAPAPPVSQTPAPPPTPSTSETPAEPAPPDVAAAPLPAGPARAEMKPSPLEKRAALRAVPMPAPRPDRAPDGASGDAPDDAQAAQPAPPPAAAPEMKTAALPPPTAPLPPSEPAPAAVPTICPELSAENLGEFTPMVVTATQAACAVDRGVSLSAVRMKDGRLVTLEPAAVLRCEMAASVAHWLREQVEPAAATLGAPLKTVLVAASQQCRPRNRVAGAKISEHGRGNAIDLRGIVLADGKRVVIGTPSSGREEAMPLAFQERLKASACADFTTILGPGSDGYHEQHLHLDRAVRRSGAVLCRWATAERPKTPATPPKPPARPAEAPDEPEEPVGDAPAATENPPAP</sequence>
<proteinExistence type="predicted"/>
<feature type="compositionally biased region" description="Low complexity" evidence="1">
    <location>
        <begin position="114"/>
        <end position="138"/>
    </location>
</feature>
<feature type="chain" id="PRO_5047369229" evidence="2">
    <location>
        <begin position="29"/>
        <end position="443"/>
    </location>
</feature>
<evidence type="ECO:0000256" key="1">
    <source>
        <dbReference type="SAM" id="MobiDB-lite"/>
    </source>
</evidence>
<keyword evidence="5" id="KW-1185">Reference proteome</keyword>
<feature type="compositionally biased region" description="Pro residues" evidence="1">
    <location>
        <begin position="197"/>
        <end position="209"/>
    </location>
</feature>
<feature type="region of interest" description="Disordered" evidence="1">
    <location>
        <begin position="49"/>
        <end position="142"/>
    </location>
</feature>
<evidence type="ECO:0000259" key="3">
    <source>
        <dbReference type="Pfam" id="PF06904"/>
    </source>
</evidence>
<keyword evidence="2" id="KW-0732">Signal</keyword>
<name>A0ABS5R688_9HYPH</name>
<evidence type="ECO:0000256" key="2">
    <source>
        <dbReference type="SAM" id="SignalP"/>
    </source>
</evidence>
<dbReference type="EMBL" id="JAHCQH010000015">
    <property type="protein sequence ID" value="MBS9477183.1"/>
    <property type="molecule type" value="Genomic_DNA"/>
</dbReference>
<dbReference type="InterPro" id="IPR009683">
    <property type="entry name" value="Extensin-like_C"/>
</dbReference>
<feature type="domain" description="Extensin-like C-terminal" evidence="3">
    <location>
        <begin position="225"/>
        <end position="399"/>
    </location>
</feature>
<protein>
    <submittedName>
        <fullName evidence="4">Extensin family protein</fullName>
    </submittedName>
</protein>
<dbReference type="RefSeq" id="WP_213754976.1">
    <property type="nucleotide sequence ID" value="NZ_JAHCQH010000015.1"/>
</dbReference>
<feature type="region of interest" description="Disordered" evidence="1">
    <location>
        <begin position="401"/>
        <end position="443"/>
    </location>
</feature>
<feature type="compositionally biased region" description="Low complexity" evidence="1">
    <location>
        <begin position="167"/>
        <end position="181"/>
    </location>
</feature>
<feature type="compositionally biased region" description="Pro residues" evidence="1">
    <location>
        <begin position="99"/>
        <end position="113"/>
    </location>
</feature>
<reference evidence="4" key="1">
    <citation type="submission" date="2021-05" db="EMBL/GenBank/DDBJ databases">
        <authorList>
            <person name="Sun Q."/>
            <person name="Inoue M."/>
        </authorList>
    </citation>
    <scope>NUCLEOTIDE SEQUENCE</scope>
    <source>
        <strain evidence="4">VKM B-3255</strain>
    </source>
</reference>
<feature type="compositionally biased region" description="Pro residues" evidence="1">
    <location>
        <begin position="66"/>
        <end position="78"/>
    </location>
</feature>